<reference evidence="12 15" key="2">
    <citation type="submission" date="2024-10" db="EMBL/GenBank/DDBJ databases">
        <title>Draft genome assembly of a novel steroid transforming actinomycete isolated from African clawed frog Xenopus laevis.</title>
        <authorList>
            <person name="Bragin E."/>
            <person name="Kollerov V."/>
            <person name="Donova M.V."/>
        </authorList>
    </citation>
    <scope>NUCLEOTIDE SEQUENCE [LARGE SCALE GENOMIC DNA]</scope>
    <source>
        <strain evidence="12 15">MTOC-St3</strain>
    </source>
</reference>
<proteinExistence type="predicted"/>
<dbReference type="Gene3D" id="1.20.5.1930">
    <property type="match status" value="1"/>
</dbReference>
<feature type="transmembrane region" description="Helical" evidence="9">
    <location>
        <begin position="132"/>
        <end position="156"/>
    </location>
</feature>
<dbReference type="RefSeq" id="WP_176603984.1">
    <property type="nucleotide sequence ID" value="NZ_CP121271.1"/>
</dbReference>
<dbReference type="EC" id="2.7.13.3" evidence="2"/>
<evidence type="ECO:0000256" key="7">
    <source>
        <dbReference type="ARBA" id="ARBA00022840"/>
    </source>
</evidence>
<feature type="domain" description="Histidine kinase/HSP90-like ATPase" evidence="10">
    <location>
        <begin position="298"/>
        <end position="378"/>
    </location>
</feature>
<evidence type="ECO:0000256" key="4">
    <source>
        <dbReference type="ARBA" id="ARBA00022679"/>
    </source>
</evidence>
<comment type="catalytic activity">
    <reaction evidence="1">
        <text>ATP + protein L-histidine = ADP + protein N-phospho-L-histidine.</text>
        <dbReference type="EC" id="2.7.13.3"/>
    </reaction>
</comment>
<evidence type="ECO:0000256" key="9">
    <source>
        <dbReference type="SAM" id="Phobius"/>
    </source>
</evidence>
<feature type="transmembrane region" description="Helical" evidence="9">
    <location>
        <begin position="89"/>
        <end position="112"/>
    </location>
</feature>
<dbReference type="CDD" id="cd16917">
    <property type="entry name" value="HATPase_UhpB-NarQ-NarX-like"/>
    <property type="match status" value="1"/>
</dbReference>
<evidence type="ECO:0000313" key="13">
    <source>
        <dbReference type="EMBL" id="WMC86180.1"/>
    </source>
</evidence>
<sequence length="380" mass="40654">MRDMARRVVRCGVGLIMGTATAAVELLFALLAGAVLLPVAAWPAGRGAVLRPVLAGARTLAGLERARLAMWLDLRITPAHEDVRALRYVACRWALGVLGGVVMLTAAIGLGYGTFGLYGWLLLDGIRDPGSLVLGSLGGFFLVFLAVQGIFGVVGLEGQLARHFLGPRHQEELERRIAELSASRAAVVDAVNDERRRIERDLHDGVQQRLVALGMLLGRARRSQDAERRDRLMGQAHDESRRALDELREVAWRIYPTTLDEAGLRAALETVAERASVPVGVEYELAEEPEQAVATVAYFVVCEAVTNAVKHAAPTRISVAVRAEEQRMYVSVQDDGCGGANAAGSGLFGLARRVAALDGTFRVVSPPGGPTVVAAELPCG</sequence>
<evidence type="ECO:0000256" key="5">
    <source>
        <dbReference type="ARBA" id="ARBA00022741"/>
    </source>
</evidence>
<evidence type="ECO:0000256" key="8">
    <source>
        <dbReference type="ARBA" id="ARBA00023012"/>
    </source>
</evidence>
<keyword evidence="9" id="KW-0812">Transmembrane</keyword>
<keyword evidence="3" id="KW-0597">Phosphoprotein</keyword>
<dbReference type="InterPro" id="IPR003594">
    <property type="entry name" value="HATPase_dom"/>
</dbReference>
<keyword evidence="8" id="KW-0902">Two-component regulatory system</keyword>
<evidence type="ECO:0000256" key="2">
    <source>
        <dbReference type="ARBA" id="ARBA00012438"/>
    </source>
</evidence>
<dbReference type="EMBL" id="CP121271">
    <property type="protein sequence ID" value="WMC86180.1"/>
    <property type="molecule type" value="Genomic_DNA"/>
</dbReference>
<dbReference type="InterPro" id="IPR050482">
    <property type="entry name" value="Sensor_HK_TwoCompSys"/>
</dbReference>
<evidence type="ECO:0000313" key="15">
    <source>
        <dbReference type="Proteomes" id="UP001605990"/>
    </source>
</evidence>
<evidence type="ECO:0000259" key="10">
    <source>
        <dbReference type="Pfam" id="PF02518"/>
    </source>
</evidence>
<dbReference type="GO" id="GO:0000155">
    <property type="term" value="F:phosphorelay sensor kinase activity"/>
    <property type="evidence" value="ECO:0007669"/>
    <property type="project" value="InterPro"/>
</dbReference>
<dbReference type="GO" id="GO:0046983">
    <property type="term" value="F:protein dimerization activity"/>
    <property type="evidence" value="ECO:0007669"/>
    <property type="project" value="InterPro"/>
</dbReference>
<keyword evidence="6 13" id="KW-0418">Kinase</keyword>
<feature type="transmembrane region" description="Helical" evidence="9">
    <location>
        <begin position="12"/>
        <end position="37"/>
    </location>
</feature>
<evidence type="ECO:0000259" key="11">
    <source>
        <dbReference type="Pfam" id="PF07730"/>
    </source>
</evidence>
<dbReference type="Proteomes" id="UP001231701">
    <property type="component" value="Chromosome"/>
</dbReference>
<dbReference type="AlphaFoldDB" id="A0AAX3ZGH6"/>
<accession>A0AAX3ZGH6</accession>
<dbReference type="InterPro" id="IPR011712">
    <property type="entry name" value="Sig_transdc_His_kin_sub3_dim/P"/>
</dbReference>
<keyword evidence="9" id="KW-1133">Transmembrane helix</keyword>
<keyword evidence="5" id="KW-0547">Nucleotide-binding</keyword>
<evidence type="ECO:0000256" key="6">
    <source>
        <dbReference type="ARBA" id="ARBA00022777"/>
    </source>
</evidence>
<dbReference type="GO" id="GO:0005524">
    <property type="term" value="F:ATP binding"/>
    <property type="evidence" value="ECO:0007669"/>
    <property type="project" value="UniProtKB-KW"/>
</dbReference>
<dbReference type="InterPro" id="IPR036890">
    <property type="entry name" value="HATPase_C_sf"/>
</dbReference>
<dbReference type="Pfam" id="PF02518">
    <property type="entry name" value="HATPase_c"/>
    <property type="match status" value="1"/>
</dbReference>
<keyword evidence="7" id="KW-0067">ATP-binding</keyword>
<dbReference type="Gene3D" id="3.30.565.10">
    <property type="entry name" value="Histidine kinase-like ATPase, C-terminal domain"/>
    <property type="match status" value="1"/>
</dbReference>
<dbReference type="PANTHER" id="PTHR24421">
    <property type="entry name" value="NITRATE/NITRITE SENSOR PROTEIN NARX-RELATED"/>
    <property type="match status" value="1"/>
</dbReference>
<dbReference type="Proteomes" id="UP001605990">
    <property type="component" value="Unassembled WGS sequence"/>
</dbReference>
<evidence type="ECO:0000313" key="14">
    <source>
        <dbReference type="Proteomes" id="UP001231701"/>
    </source>
</evidence>
<organism evidence="13 14">
    <name type="scientific">Streptomyces rochei</name>
    <name type="common">Streptomyces parvullus</name>
    <dbReference type="NCBI Taxonomy" id="1928"/>
    <lineage>
        <taxon>Bacteria</taxon>
        <taxon>Bacillati</taxon>
        <taxon>Actinomycetota</taxon>
        <taxon>Actinomycetes</taxon>
        <taxon>Kitasatosporales</taxon>
        <taxon>Streptomycetaceae</taxon>
        <taxon>Streptomyces</taxon>
        <taxon>Streptomyces rochei group</taxon>
    </lineage>
</organism>
<evidence type="ECO:0000256" key="1">
    <source>
        <dbReference type="ARBA" id="ARBA00000085"/>
    </source>
</evidence>
<dbReference type="GO" id="GO:0016020">
    <property type="term" value="C:membrane"/>
    <property type="evidence" value="ECO:0007669"/>
    <property type="project" value="InterPro"/>
</dbReference>
<feature type="domain" description="Signal transduction histidine kinase subgroup 3 dimerisation and phosphoacceptor" evidence="11">
    <location>
        <begin position="194"/>
        <end position="259"/>
    </location>
</feature>
<keyword evidence="15" id="KW-1185">Reference proteome</keyword>
<keyword evidence="4" id="KW-0808">Transferase</keyword>
<dbReference type="Pfam" id="PF07730">
    <property type="entry name" value="HisKA_3"/>
    <property type="match status" value="1"/>
</dbReference>
<gene>
    <name evidence="12" type="ORF">ACGU38_00630</name>
    <name evidence="13" type="ORF">P7W03_11640</name>
</gene>
<protein>
    <recommendedName>
        <fullName evidence="2">histidine kinase</fullName>
        <ecNumber evidence="2">2.7.13.3</ecNumber>
    </recommendedName>
</protein>
<dbReference type="PANTHER" id="PTHR24421:SF10">
    <property type="entry name" value="NITRATE_NITRITE SENSOR PROTEIN NARQ"/>
    <property type="match status" value="1"/>
</dbReference>
<dbReference type="SUPFAM" id="SSF55874">
    <property type="entry name" value="ATPase domain of HSP90 chaperone/DNA topoisomerase II/histidine kinase"/>
    <property type="match status" value="1"/>
</dbReference>
<name>A0AAX3ZGH6_STRRO</name>
<dbReference type="GeneID" id="90942686"/>
<dbReference type="EMBL" id="JBIENY010000010">
    <property type="protein sequence ID" value="MFG6293866.1"/>
    <property type="molecule type" value="Genomic_DNA"/>
</dbReference>
<evidence type="ECO:0000313" key="12">
    <source>
        <dbReference type="EMBL" id="MFG6293866.1"/>
    </source>
</evidence>
<evidence type="ECO:0000256" key="3">
    <source>
        <dbReference type="ARBA" id="ARBA00022553"/>
    </source>
</evidence>
<reference evidence="13" key="1">
    <citation type="submission" date="2023-03" db="EMBL/GenBank/DDBJ databases">
        <title>Borrelidin-producing and root-colonizing Streptomyces rochei is a potent biopesticide for soil-borne oomycete-caused plant diseases.</title>
        <authorList>
            <person name="Zhou D."/>
            <person name="Wang X."/>
            <person name="Navarro-Munoz J.C."/>
            <person name="Li W."/>
            <person name="Li J."/>
            <person name="Jiu M."/>
            <person name="Deng S."/>
            <person name="Ye Y."/>
            <person name="Daly P."/>
            <person name="Wei L."/>
        </authorList>
    </citation>
    <scope>NUCLEOTIDE SEQUENCE</scope>
    <source>
        <strain evidence="13">JK1</strain>
    </source>
</reference>
<keyword evidence="9" id="KW-0472">Membrane</keyword>